<evidence type="ECO:0000313" key="1">
    <source>
        <dbReference type="EMBL" id="KAH3690395.1"/>
    </source>
</evidence>
<accession>A0A9D3Y250</accession>
<keyword evidence="2" id="KW-1185">Reference proteome</keyword>
<gene>
    <name evidence="1" type="ORF">DPMN_193453</name>
</gene>
<evidence type="ECO:0000313" key="2">
    <source>
        <dbReference type="Proteomes" id="UP000828390"/>
    </source>
</evidence>
<comment type="caution">
    <text evidence="1">The sequence shown here is derived from an EMBL/GenBank/DDBJ whole genome shotgun (WGS) entry which is preliminary data.</text>
</comment>
<reference evidence="1" key="1">
    <citation type="journal article" date="2019" name="bioRxiv">
        <title>The Genome of the Zebra Mussel, Dreissena polymorpha: A Resource for Invasive Species Research.</title>
        <authorList>
            <person name="McCartney M.A."/>
            <person name="Auch B."/>
            <person name="Kono T."/>
            <person name="Mallez S."/>
            <person name="Zhang Y."/>
            <person name="Obille A."/>
            <person name="Becker A."/>
            <person name="Abrahante J.E."/>
            <person name="Garbe J."/>
            <person name="Badalamenti J.P."/>
            <person name="Herman A."/>
            <person name="Mangelson H."/>
            <person name="Liachko I."/>
            <person name="Sullivan S."/>
            <person name="Sone E.D."/>
            <person name="Koren S."/>
            <person name="Silverstein K.A.T."/>
            <person name="Beckman K.B."/>
            <person name="Gohl D.M."/>
        </authorList>
    </citation>
    <scope>NUCLEOTIDE SEQUENCE</scope>
    <source>
        <strain evidence="1">Duluth1</strain>
        <tissue evidence="1">Whole animal</tissue>
    </source>
</reference>
<protein>
    <submittedName>
        <fullName evidence="1">Uncharacterized protein</fullName>
    </submittedName>
</protein>
<dbReference type="Proteomes" id="UP000828390">
    <property type="component" value="Unassembled WGS sequence"/>
</dbReference>
<sequence>MLQEMNFWNSMNDRLRPALAQMHQMPEKNHSKMFASPELGNRDPIYISKQYSDKRPPASALMIAHSTLQQEPCPLLTFLISGSYDRNLVNKKLPRC</sequence>
<dbReference type="EMBL" id="JAIWYP010000065">
    <property type="protein sequence ID" value="KAH3690395.1"/>
    <property type="molecule type" value="Genomic_DNA"/>
</dbReference>
<name>A0A9D3Y250_DREPO</name>
<proteinExistence type="predicted"/>
<reference evidence="1" key="2">
    <citation type="submission" date="2020-11" db="EMBL/GenBank/DDBJ databases">
        <authorList>
            <person name="McCartney M.A."/>
            <person name="Auch B."/>
            <person name="Kono T."/>
            <person name="Mallez S."/>
            <person name="Becker A."/>
            <person name="Gohl D.M."/>
            <person name="Silverstein K.A.T."/>
            <person name="Koren S."/>
            <person name="Bechman K.B."/>
            <person name="Herman A."/>
            <person name="Abrahante J.E."/>
            <person name="Garbe J."/>
        </authorList>
    </citation>
    <scope>NUCLEOTIDE SEQUENCE</scope>
    <source>
        <strain evidence="1">Duluth1</strain>
        <tissue evidence="1">Whole animal</tissue>
    </source>
</reference>
<dbReference type="AlphaFoldDB" id="A0A9D3Y250"/>
<organism evidence="1 2">
    <name type="scientific">Dreissena polymorpha</name>
    <name type="common">Zebra mussel</name>
    <name type="synonym">Mytilus polymorpha</name>
    <dbReference type="NCBI Taxonomy" id="45954"/>
    <lineage>
        <taxon>Eukaryota</taxon>
        <taxon>Metazoa</taxon>
        <taxon>Spiralia</taxon>
        <taxon>Lophotrochozoa</taxon>
        <taxon>Mollusca</taxon>
        <taxon>Bivalvia</taxon>
        <taxon>Autobranchia</taxon>
        <taxon>Heteroconchia</taxon>
        <taxon>Euheterodonta</taxon>
        <taxon>Imparidentia</taxon>
        <taxon>Neoheterodontei</taxon>
        <taxon>Myida</taxon>
        <taxon>Dreissenoidea</taxon>
        <taxon>Dreissenidae</taxon>
        <taxon>Dreissena</taxon>
    </lineage>
</organism>